<evidence type="ECO:0000313" key="3">
    <source>
        <dbReference type="Proteomes" id="UP000015453"/>
    </source>
</evidence>
<sequence length="51" mass="5838">MNKPAEEKNADSNSNVKVDDVEEAKAKTRRKEKDETRWARRVRGGEHAKDG</sequence>
<dbReference type="Proteomes" id="UP000015453">
    <property type="component" value="Unassembled WGS sequence"/>
</dbReference>
<dbReference type="AlphaFoldDB" id="S8BUG4"/>
<keyword evidence="3" id="KW-1185">Reference proteome</keyword>
<feature type="region of interest" description="Disordered" evidence="1">
    <location>
        <begin position="1"/>
        <end position="51"/>
    </location>
</feature>
<evidence type="ECO:0000256" key="1">
    <source>
        <dbReference type="SAM" id="MobiDB-lite"/>
    </source>
</evidence>
<accession>S8BUG4</accession>
<evidence type="ECO:0000313" key="2">
    <source>
        <dbReference type="EMBL" id="EPS58240.1"/>
    </source>
</evidence>
<comment type="caution">
    <text evidence="2">The sequence shown here is derived from an EMBL/GenBank/DDBJ whole genome shotgun (WGS) entry which is preliminary data.</text>
</comment>
<reference evidence="2 3" key="1">
    <citation type="journal article" date="2013" name="BMC Genomics">
        <title>The miniature genome of a carnivorous plant Genlisea aurea contains a low number of genes and short non-coding sequences.</title>
        <authorList>
            <person name="Leushkin E.V."/>
            <person name="Sutormin R.A."/>
            <person name="Nabieva E.R."/>
            <person name="Penin A.A."/>
            <person name="Kondrashov A.S."/>
            <person name="Logacheva M.D."/>
        </authorList>
    </citation>
    <scope>NUCLEOTIDE SEQUENCE [LARGE SCALE GENOMIC DNA]</scope>
</reference>
<feature type="compositionally biased region" description="Basic and acidic residues" evidence="1">
    <location>
        <begin position="1"/>
        <end position="10"/>
    </location>
</feature>
<name>S8BUG4_9LAMI</name>
<organism evidence="2 3">
    <name type="scientific">Genlisea aurea</name>
    <dbReference type="NCBI Taxonomy" id="192259"/>
    <lineage>
        <taxon>Eukaryota</taxon>
        <taxon>Viridiplantae</taxon>
        <taxon>Streptophyta</taxon>
        <taxon>Embryophyta</taxon>
        <taxon>Tracheophyta</taxon>
        <taxon>Spermatophyta</taxon>
        <taxon>Magnoliopsida</taxon>
        <taxon>eudicotyledons</taxon>
        <taxon>Gunneridae</taxon>
        <taxon>Pentapetalae</taxon>
        <taxon>asterids</taxon>
        <taxon>lamiids</taxon>
        <taxon>Lamiales</taxon>
        <taxon>Lentibulariaceae</taxon>
        <taxon>Genlisea</taxon>
    </lineage>
</organism>
<dbReference type="EMBL" id="AUSU01009402">
    <property type="protein sequence ID" value="EPS58240.1"/>
    <property type="molecule type" value="Genomic_DNA"/>
</dbReference>
<feature type="compositionally biased region" description="Basic and acidic residues" evidence="1">
    <location>
        <begin position="17"/>
        <end position="51"/>
    </location>
</feature>
<gene>
    <name evidence="2" type="ORF">M569_16575</name>
</gene>
<proteinExistence type="predicted"/>
<protein>
    <submittedName>
        <fullName evidence="2">Uncharacterized protein</fullName>
    </submittedName>
</protein>